<reference evidence="2 3" key="1">
    <citation type="journal article" date="2013" name="Nat. Commun.">
        <title>Genome analysis reveals insights into physiology and longevity of the Brandt's bat Myotis brandtii.</title>
        <authorList>
            <person name="Seim I."/>
            <person name="Fang X."/>
            <person name="Xiong Z."/>
            <person name="Lobanov A.V."/>
            <person name="Huang Z."/>
            <person name="Ma S."/>
            <person name="Feng Y."/>
            <person name="Turanov A.A."/>
            <person name="Zhu Y."/>
            <person name="Lenz T.L."/>
            <person name="Gerashchenko M.V."/>
            <person name="Fan D."/>
            <person name="Hee Yim S."/>
            <person name="Yao X."/>
            <person name="Jordan D."/>
            <person name="Xiong Y."/>
            <person name="Ma Y."/>
            <person name="Lyapunov A.N."/>
            <person name="Chen G."/>
            <person name="Kulakova O.I."/>
            <person name="Sun Y."/>
            <person name="Lee S.G."/>
            <person name="Bronson R.T."/>
            <person name="Moskalev A.A."/>
            <person name="Sunyaev S.R."/>
            <person name="Zhang G."/>
            <person name="Krogh A."/>
            <person name="Wang J."/>
            <person name="Gladyshev V.N."/>
        </authorList>
    </citation>
    <scope>NUCLEOTIDE SEQUENCE [LARGE SCALE GENOMIC DNA]</scope>
</reference>
<proteinExistence type="predicted"/>
<dbReference type="Proteomes" id="UP000052978">
    <property type="component" value="Unassembled WGS sequence"/>
</dbReference>
<protein>
    <submittedName>
        <fullName evidence="2">Uncharacterized protein</fullName>
    </submittedName>
</protein>
<name>S7P396_MYOBR</name>
<feature type="region of interest" description="Disordered" evidence="1">
    <location>
        <begin position="41"/>
        <end position="71"/>
    </location>
</feature>
<sequence length="87" mass="9848">MLSPIIPRRGLPSGAQERRDQACQSHDLRSPATVQACARARSSHQCYHPSSPRRGLPSGAQERQDQACQSHDLRSPATVQFYFNRFW</sequence>
<evidence type="ECO:0000313" key="2">
    <source>
        <dbReference type="EMBL" id="EPQ04633.1"/>
    </source>
</evidence>
<feature type="compositionally biased region" description="Basic and acidic residues" evidence="1">
    <location>
        <begin position="16"/>
        <end position="28"/>
    </location>
</feature>
<organism evidence="2 3">
    <name type="scientific">Myotis brandtii</name>
    <name type="common">Brandt's bat</name>
    <dbReference type="NCBI Taxonomy" id="109478"/>
    <lineage>
        <taxon>Eukaryota</taxon>
        <taxon>Metazoa</taxon>
        <taxon>Chordata</taxon>
        <taxon>Craniata</taxon>
        <taxon>Vertebrata</taxon>
        <taxon>Euteleostomi</taxon>
        <taxon>Mammalia</taxon>
        <taxon>Eutheria</taxon>
        <taxon>Laurasiatheria</taxon>
        <taxon>Chiroptera</taxon>
        <taxon>Yangochiroptera</taxon>
        <taxon>Vespertilionidae</taxon>
        <taxon>Myotis</taxon>
    </lineage>
</organism>
<evidence type="ECO:0000256" key="1">
    <source>
        <dbReference type="SAM" id="MobiDB-lite"/>
    </source>
</evidence>
<gene>
    <name evidence="2" type="ORF">D623_10003811</name>
</gene>
<dbReference type="AlphaFoldDB" id="S7P396"/>
<feature type="region of interest" description="Disordered" evidence="1">
    <location>
        <begin position="1"/>
        <end position="28"/>
    </location>
</feature>
<evidence type="ECO:0000313" key="3">
    <source>
        <dbReference type="Proteomes" id="UP000052978"/>
    </source>
</evidence>
<accession>S7P396</accession>
<dbReference type="EMBL" id="KE161597">
    <property type="protein sequence ID" value="EPQ04633.1"/>
    <property type="molecule type" value="Genomic_DNA"/>
</dbReference>
<keyword evidence="3" id="KW-1185">Reference proteome</keyword>